<dbReference type="AlphaFoldDB" id="X0XGK4"/>
<feature type="non-terminal residue" evidence="1">
    <location>
        <position position="1"/>
    </location>
</feature>
<proteinExistence type="predicted"/>
<sequence>TDDTDRTKRWAYTQDVDAVAGVHPAIDEDGANPDIEYFLVNVREHDGTATTLCYTYDASKVKNYGATNVLWCVGETSEFSNEDGTPHQTVTFRFICLQDVHLVSA</sequence>
<organism evidence="1">
    <name type="scientific">marine sediment metagenome</name>
    <dbReference type="NCBI Taxonomy" id="412755"/>
    <lineage>
        <taxon>unclassified sequences</taxon>
        <taxon>metagenomes</taxon>
        <taxon>ecological metagenomes</taxon>
    </lineage>
</organism>
<comment type="caution">
    <text evidence="1">The sequence shown here is derived from an EMBL/GenBank/DDBJ whole genome shotgun (WGS) entry which is preliminary data.</text>
</comment>
<name>X0XGK4_9ZZZZ</name>
<dbReference type="EMBL" id="BARS01044281">
    <property type="protein sequence ID" value="GAG34522.1"/>
    <property type="molecule type" value="Genomic_DNA"/>
</dbReference>
<accession>X0XGK4</accession>
<evidence type="ECO:0000313" key="1">
    <source>
        <dbReference type="EMBL" id="GAG34522.1"/>
    </source>
</evidence>
<gene>
    <name evidence="1" type="ORF">S01H1_66932</name>
</gene>
<protein>
    <submittedName>
        <fullName evidence="1">Uncharacterized protein</fullName>
    </submittedName>
</protein>
<reference evidence="1" key="1">
    <citation type="journal article" date="2014" name="Front. Microbiol.">
        <title>High frequency of phylogenetically diverse reductive dehalogenase-homologous genes in deep subseafloor sedimentary metagenomes.</title>
        <authorList>
            <person name="Kawai M."/>
            <person name="Futagami T."/>
            <person name="Toyoda A."/>
            <person name="Takaki Y."/>
            <person name="Nishi S."/>
            <person name="Hori S."/>
            <person name="Arai W."/>
            <person name="Tsubouchi T."/>
            <person name="Morono Y."/>
            <person name="Uchiyama I."/>
            <person name="Ito T."/>
            <person name="Fujiyama A."/>
            <person name="Inagaki F."/>
            <person name="Takami H."/>
        </authorList>
    </citation>
    <scope>NUCLEOTIDE SEQUENCE</scope>
    <source>
        <strain evidence="1">Expedition CK06-06</strain>
    </source>
</reference>